<dbReference type="Pfam" id="PF14598">
    <property type="entry name" value="PAS_11"/>
    <property type="match status" value="1"/>
</dbReference>
<dbReference type="GO" id="GO:0005667">
    <property type="term" value="C:transcription regulator complex"/>
    <property type="evidence" value="ECO:0007669"/>
    <property type="project" value="InterPro"/>
</dbReference>
<evidence type="ECO:0000256" key="4">
    <source>
        <dbReference type="ARBA" id="ARBA00023015"/>
    </source>
</evidence>
<dbReference type="Pfam" id="PF00989">
    <property type="entry name" value="PAS"/>
    <property type="match status" value="1"/>
</dbReference>
<dbReference type="AlphaFoldDB" id="A0A8T9EUE4"/>
<keyword evidence="6" id="KW-0010">Activator</keyword>
<organism evidence="13">
    <name type="scientific">Ruditapes philippinarum</name>
    <name type="common">Japanese carpet shell</name>
    <name type="synonym">Venerupis philippinarum</name>
    <dbReference type="NCBI Taxonomy" id="129788"/>
    <lineage>
        <taxon>Eukaryota</taxon>
        <taxon>Metazoa</taxon>
        <taxon>Spiralia</taxon>
        <taxon>Lophotrochozoa</taxon>
        <taxon>Mollusca</taxon>
        <taxon>Bivalvia</taxon>
        <taxon>Autobranchia</taxon>
        <taxon>Heteroconchia</taxon>
        <taxon>Euheterodonta</taxon>
        <taxon>Imparidentia</taxon>
        <taxon>Neoheterodontei</taxon>
        <taxon>Venerida</taxon>
        <taxon>Veneroidea</taxon>
        <taxon>Veneridae</taxon>
        <taxon>Ruditapes</taxon>
    </lineage>
</organism>
<dbReference type="EMBL" id="MW183357">
    <property type="protein sequence ID" value="UNG39509.1"/>
    <property type="molecule type" value="mRNA"/>
</dbReference>
<dbReference type="InterPro" id="IPR011598">
    <property type="entry name" value="bHLH_dom"/>
</dbReference>
<keyword evidence="2" id="KW-0677">Repeat</keyword>
<dbReference type="PROSITE" id="PS50112">
    <property type="entry name" value="PAS"/>
    <property type="match status" value="2"/>
</dbReference>
<evidence type="ECO:0000256" key="8">
    <source>
        <dbReference type="ARBA" id="ARBA00023242"/>
    </source>
</evidence>
<comment type="subcellular location">
    <subcellularLocation>
        <location evidence="1">Nucleus</location>
    </subcellularLocation>
</comment>
<dbReference type="PANTHER" id="PTHR23043">
    <property type="entry name" value="HYPOXIA-INDUCIBLE FACTOR 1 ALPHA"/>
    <property type="match status" value="1"/>
</dbReference>
<evidence type="ECO:0000256" key="10">
    <source>
        <dbReference type="SAM" id="MobiDB-lite"/>
    </source>
</evidence>
<dbReference type="PROSITE" id="PS50888">
    <property type="entry name" value="BHLH"/>
    <property type="match status" value="1"/>
</dbReference>
<feature type="region of interest" description="Disordered" evidence="10">
    <location>
        <begin position="197"/>
        <end position="225"/>
    </location>
</feature>
<dbReference type="InterPro" id="IPR001610">
    <property type="entry name" value="PAC"/>
</dbReference>
<dbReference type="GO" id="GO:0005737">
    <property type="term" value="C:cytoplasm"/>
    <property type="evidence" value="ECO:0007669"/>
    <property type="project" value="InterPro"/>
</dbReference>
<feature type="domain" description="BHLH" evidence="12">
    <location>
        <begin position="12"/>
        <end position="65"/>
    </location>
</feature>
<feature type="compositionally biased region" description="Acidic residues" evidence="10">
    <location>
        <begin position="197"/>
        <end position="221"/>
    </location>
</feature>
<feature type="region of interest" description="Disordered" evidence="10">
    <location>
        <begin position="378"/>
        <end position="408"/>
    </location>
</feature>
<evidence type="ECO:0000256" key="6">
    <source>
        <dbReference type="ARBA" id="ARBA00023159"/>
    </source>
</evidence>
<dbReference type="GO" id="GO:0000977">
    <property type="term" value="F:RNA polymerase II transcription regulatory region sequence-specific DNA binding"/>
    <property type="evidence" value="ECO:0007669"/>
    <property type="project" value="TreeGrafter"/>
</dbReference>
<evidence type="ECO:0000256" key="2">
    <source>
        <dbReference type="ARBA" id="ARBA00022737"/>
    </source>
</evidence>
<dbReference type="SUPFAM" id="SSF55785">
    <property type="entry name" value="PYP-like sensor domain (PAS domain)"/>
    <property type="match status" value="2"/>
</dbReference>
<dbReference type="Gene3D" id="3.30.450.20">
    <property type="entry name" value="PAS domain"/>
    <property type="match status" value="2"/>
</dbReference>
<feature type="region of interest" description="Disordered" evidence="10">
    <location>
        <begin position="1"/>
        <end position="28"/>
    </location>
</feature>
<dbReference type="PANTHER" id="PTHR23043:SF17">
    <property type="entry name" value="PROTEIN SIMILAR"/>
    <property type="match status" value="1"/>
</dbReference>
<feature type="compositionally biased region" description="Basic and acidic residues" evidence="10">
    <location>
        <begin position="12"/>
        <end position="28"/>
    </location>
</feature>
<accession>A0A8T9EUE4</accession>
<evidence type="ECO:0000256" key="5">
    <source>
        <dbReference type="ARBA" id="ARBA00023125"/>
    </source>
</evidence>
<dbReference type="SMART" id="SM00086">
    <property type="entry name" value="PAC"/>
    <property type="match status" value="1"/>
</dbReference>
<evidence type="ECO:0000256" key="7">
    <source>
        <dbReference type="ARBA" id="ARBA00023163"/>
    </source>
</evidence>
<name>A0A8T9EUE4_RUDPH</name>
<evidence type="ECO:0000259" key="11">
    <source>
        <dbReference type="PROSITE" id="PS50112"/>
    </source>
</evidence>
<proteinExistence type="evidence at transcript level"/>
<dbReference type="GO" id="GO:0000981">
    <property type="term" value="F:DNA-binding transcription factor activity, RNA polymerase II-specific"/>
    <property type="evidence" value="ECO:0007669"/>
    <property type="project" value="TreeGrafter"/>
</dbReference>
<protein>
    <submittedName>
        <fullName evidence="13">Hypoxia-inducible factor 1-alpha</fullName>
    </submittedName>
</protein>
<keyword evidence="5" id="KW-0238">DNA-binding</keyword>
<dbReference type="CDD" id="cd00130">
    <property type="entry name" value="PAS"/>
    <property type="match status" value="2"/>
</dbReference>
<dbReference type="InterPro" id="IPR000014">
    <property type="entry name" value="PAS"/>
</dbReference>
<evidence type="ECO:0000256" key="1">
    <source>
        <dbReference type="ARBA" id="ARBA00004123"/>
    </source>
</evidence>
<dbReference type="SMART" id="SM00091">
    <property type="entry name" value="PAS"/>
    <property type="match status" value="2"/>
</dbReference>
<evidence type="ECO:0000313" key="13">
    <source>
        <dbReference type="EMBL" id="UNG39509.1"/>
    </source>
</evidence>
<dbReference type="FunFam" id="3.30.450.20:FF:000015">
    <property type="entry name" value="Hypoxia-inducible factor 1-alpha isoform 1"/>
    <property type="match status" value="1"/>
</dbReference>
<feature type="region of interest" description="Disordered" evidence="10">
    <location>
        <begin position="512"/>
        <end position="534"/>
    </location>
</feature>
<keyword evidence="9" id="KW-0379">Hydroxylation</keyword>
<keyword evidence="3" id="KW-0832">Ubl conjugation</keyword>
<dbReference type="InterPro" id="IPR035965">
    <property type="entry name" value="PAS-like_dom_sf"/>
</dbReference>
<feature type="domain" description="PAS" evidence="11">
    <location>
        <begin position="272"/>
        <end position="314"/>
    </location>
</feature>
<dbReference type="GO" id="GO:0005634">
    <property type="term" value="C:nucleus"/>
    <property type="evidence" value="ECO:0007669"/>
    <property type="project" value="UniProtKB-SubCell"/>
</dbReference>
<evidence type="ECO:0000256" key="3">
    <source>
        <dbReference type="ARBA" id="ARBA00022843"/>
    </source>
</evidence>
<reference evidence="13" key="1">
    <citation type="submission" date="2020-10" db="EMBL/GenBank/DDBJ databases">
        <authorList>
            <person name="Han Y."/>
            <person name="Yang D."/>
            <person name="Zhao J."/>
        </authorList>
    </citation>
    <scope>NUCLEOTIDE SEQUENCE</scope>
</reference>
<feature type="compositionally biased region" description="Basic residues" evidence="10">
    <location>
        <begin position="1"/>
        <end position="11"/>
    </location>
</feature>
<evidence type="ECO:0000256" key="9">
    <source>
        <dbReference type="ARBA" id="ARBA00023278"/>
    </source>
</evidence>
<evidence type="ECO:0000259" key="12">
    <source>
        <dbReference type="PROSITE" id="PS50888"/>
    </source>
</evidence>
<dbReference type="InterPro" id="IPR013767">
    <property type="entry name" value="PAS_fold"/>
</dbReference>
<keyword evidence="4" id="KW-0805">Transcription regulation</keyword>
<dbReference type="InterPro" id="IPR001067">
    <property type="entry name" value="Nuc_translocat"/>
</dbReference>
<keyword evidence="7" id="KW-0804">Transcription</keyword>
<keyword evidence="8" id="KW-0539">Nucleus</keyword>
<feature type="domain" description="PAS" evidence="11">
    <location>
        <begin position="78"/>
        <end position="146"/>
    </location>
</feature>
<dbReference type="PRINTS" id="PR00785">
    <property type="entry name" value="NCTRNSLOCATR"/>
</dbReference>
<sequence length="767" mass="86620">MAVSHKRRNSEKRKEKSRDAARSRRGKEAEIFSELAGQLPMPPATIDALDKASVMRLLLSTLKVKTIMEKRPKLESLDENSLDAQMDALYPKALDGFLLVLSKEGDFIFTSESVSKFLGLQQIDLMGQSIYEFAHPCDHEEIQDVLAPHGKGDERSAARTIFIRLKCTLTSKGRSVNLKSAVYKVFKLTGKYVPDDTEVTEDNDTDVVMKEEEDEDYDSDDSDRVRPYRPRPLPHFLAIGEAIHHPSNIEVPLDKRTFISRHSMNMKFTDCDERIKRLIGYQNEEMVGQSFYAFPHAIDSKMMEKAFKDLFSKGQTATGQYRFLAKNGGYVWMVTEATVIFNNRSQKPECVVCVHYVLSHVEQHGRVLSDVQMTSSATVKEEQVSPPPCDVLKATTTSPRVNKTSRPRRRDVKLEDIFHVPTFSTESVFGEKTDDMEQEYYFPKGVKKTLDGSDRPNLSHLAPRDSDVCIPLTIPLFEDVKKVEDFSQISLYDDVPRKKDRFVSRFEDHAGNPRLVSPARSTPDGTLSPAESPANYLTTINPQDISAMDELFTTLDPSMENGQEIDFTLRAPFIPMTSDEDYILSQPSTDSLLNMGADFNPGIFGCTESVFHERDERYDGPTTEKKSKTAYDVIGDNLVKKSLEGPRDQMMMKMKRRLDRSNLEKGPPVKMTKYQIPVSIGNSLHVGVPQDNSVLMNLLLKGEDVAHGYSVRKKDNIISRKRPDTTGFLQNLLTSVSSHDVDVNAPPNSSRLLQGQDIMNALNMNKK</sequence>
<dbReference type="GO" id="GO:0071456">
    <property type="term" value="P:cellular response to hypoxia"/>
    <property type="evidence" value="ECO:0007669"/>
    <property type="project" value="TreeGrafter"/>
</dbReference>
<dbReference type="GO" id="GO:0046983">
    <property type="term" value="F:protein dimerization activity"/>
    <property type="evidence" value="ECO:0007669"/>
    <property type="project" value="InterPro"/>
</dbReference>
<dbReference type="Pfam" id="PF23171">
    <property type="entry name" value="bHLH_HIF1A"/>
    <property type="match status" value="1"/>
</dbReference>